<accession>A0A9P6EUF2</accession>
<proteinExistence type="predicted"/>
<sequence length="363" mass="41741">MLQQKTLLSAAMLAPLLFGSLVFIFRIFGYTLHFRHLHVFDLSVEGISLVSPTYTLAIGKLSLRFHLPTSRKPSWAVIVAEECDFKDADCAVTFLRGASTLWFFPVFFRQTSGPWITTSLDGFSVIVFTSENTPRWVQLLRNNMIYTILDGETIRLNNLKSRIQFSTLTGSKEGYNGQVEKPGLRPDEQHDEIKLHLEVSQWHIVNVRRRMYTYGDVKALLRRNWAEDHGSLIVCSEGSKWTKMPALAQQEAYRKSSTFGQLFHSLYSFPSELFKIFRDPLTTVDLDVLGCDITFLYFRIRDAEILKQGAMKVRRDYQKFDDSHPGVLMTLTWDMLMYGICAVLNHGKKDEVHTENDNDGDDE</sequence>
<dbReference type="OrthoDB" id="2798046at2759"/>
<dbReference type="AlphaFoldDB" id="A0A9P6EUF2"/>
<keyword evidence="1" id="KW-1133">Transmembrane helix</keyword>
<reference evidence="2" key="1">
    <citation type="submission" date="2020-11" db="EMBL/GenBank/DDBJ databases">
        <authorList>
            <consortium name="DOE Joint Genome Institute"/>
            <person name="Ahrendt S."/>
            <person name="Riley R."/>
            <person name="Andreopoulos W."/>
            <person name="Labutti K."/>
            <person name="Pangilinan J."/>
            <person name="Ruiz-Duenas F.J."/>
            <person name="Barrasa J.M."/>
            <person name="Sanchez-Garcia M."/>
            <person name="Camarero S."/>
            <person name="Miyauchi S."/>
            <person name="Serrano A."/>
            <person name="Linde D."/>
            <person name="Babiker R."/>
            <person name="Drula E."/>
            <person name="Ayuso-Fernandez I."/>
            <person name="Pacheco R."/>
            <person name="Padilla G."/>
            <person name="Ferreira P."/>
            <person name="Barriuso J."/>
            <person name="Kellner H."/>
            <person name="Castanera R."/>
            <person name="Alfaro M."/>
            <person name="Ramirez L."/>
            <person name="Pisabarro A.G."/>
            <person name="Kuo A."/>
            <person name="Tritt A."/>
            <person name="Lipzen A."/>
            <person name="He G."/>
            <person name="Yan M."/>
            <person name="Ng V."/>
            <person name="Cullen D."/>
            <person name="Martin F."/>
            <person name="Rosso M.-N."/>
            <person name="Henrissat B."/>
            <person name="Hibbett D."/>
            <person name="Martinez A.T."/>
            <person name="Grigoriev I.V."/>
        </authorList>
    </citation>
    <scope>NUCLEOTIDE SEQUENCE</scope>
    <source>
        <strain evidence="2">CBS 506.95</strain>
    </source>
</reference>
<evidence type="ECO:0000313" key="2">
    <source>
        <dbReference type="EMBL" id="KAF9535710.1"/>
    </source>
</evidence>
<evidence type="ECO:0000256" key="1">
    <source>
        <dbReference type="SAM" id="Phobius"/>
    </source>
</evidence>
<name>A0A9P6EUF2_9AGAR</name>
<keyword evidence="1" id="KW-0472">Membrane</keyword>
<organism evidence="2 3">
    <name type="scientific">Crepidotus variabilis</name>
    <dbReference type="NCBI Taxonomy" id="179855"/>
    <lineage>
        <taxon>Eukaryota</taxon>
        <taxon>Fungi</taxon>
        <taxon>Dikarya</taxon>
        <taxon>Basidiomycota</taxon>
        <taxon>Agaricomycotina</taxon>
        <taxon>Agaricomycetes</taxon>
        <taxon>Agaricomycetidae</taxon>
        <taxon>Agaricales</taxon>
        <taxon>Agaricineae</taxon>
        <taxon>Crepidotaceae</taxon>
        <taxon>Crepidotus</taxon>
    </lineage>
</organism>
<comment type="caution">
    <text evidence="2">The sequence shown here is derived from an EMBL/GenBank/DDBJ whole genome shotgun (WGS) entry which is preliminary data.</text>
</comment>
<dbReference type="Proteomes" id="UP000807306">
    <property type="component" value="Unassembled WGS sequence"/>
</dbReference>
<feature type="transmembrane region" description="Helical" evidence="1">
    <location>
        <begin position="6"/>
        <end position="28"/>
    </location>
</feature>
<protein>
    <submittedName>
        <fullName evidence="2">Uncharacterized protein</fullName>
    </submittedName>
</protein>
<keyword evidence="1" id="KW-0812">Transmembrane</keyword>
<dbReference type="EMBL" id="MU157824">
    <property type="protein sequence ID" value="KAF9535710.1"/>
    <property type="molecule type" value="Genomic_DNA"/>
</dbReference>
<evidence type="ECO:0000313" key="3">
    <source>
        <dbReference type="Proteomes" id="UP000807306"/>
    </source>
</evidence>
<gene>
    <name evidence="2" type="ORF">CPB83DRAFT_842202</name>
</gene>
<keyword evidence="3" id="KW-1185">Reference proteome</keyword>